<sequence>MIKIPLGIQIAFIFVCLFFGIPGILLLILAFMIHHPIPILFGLIMCACGWIPLYIVIRKRIVKGQMLQTGTIIETHVVSVNLAYYNLFGWRPYIITTQWHDPITNLIYHFKSPALNYDPRTILTENMTLPVYLDPQNPKSRYYMAVEKVPEIYLYTPKTDV</sequence>
<proteinExistence type="predicted"/>
<evidence type="ECO:0000313" key="3">
    <source>
        <dbReference type="Proteomes" id="UP000823934"/>
    </source>
</evidence>
<reference evidence="2" key="1">
    <citation type="journal article" date="2021" name="PeerJ">
        <title>Extensive microbial diversity within the chicken gut microbiome revealed by metagenomics and culture.</title>
        <authorList>
            <person name="Gilroy R."/>
            <person name="Ravi A."/>
            <person name="Getino M."/>
            <person name="Pursley I."/>
            <person name="Horton D.L."/>
            <person name="Alikhan N.F."/>
            <person name="Baker D."/>
            <person name="Gharbi K."/>
            <person name="Hall N."/>
            <person name="Watson M."/>
            <person name="Adriaenssens E.M."/>
            <person name="Foster-Nyarko E."/>
            <person name="Jarju S."/>
            <person name="Secka A."/>
            <person name="Antonio M."/>
            <person name="Oren A."/>
            <person name="Chaudhuri R.R."/>
            <person name="La Ragione R."/>
            <person name="Hildebrand F."/>
            <person name="Pallen M.J."/>
        </authorList>
    </citation>
    <scope>NUCLEOTIDE SEQUENCE</scope>
    <source>
        <strain evidence="2">CHK160-9182</strain>
    </source>
</reference>
<gene>
    <name evidence="2" type="ORF">H9889_03845</name>
</gene>
<protein>
    <recommendedName>
        <fullName evidence="4">DUF3592 domain-containing protein</fullName>
    </recommendedName>
</protein>
<dbReference type="Proteomes" id="UP000823934">
    <property type="component" value="Unassembled WGS sequence"/>
</dbReference>
<dbReference type="AlphaFoldDB" id="A0A9D1Q5F2"/>
<name>A0A9D1Q5F2_9GAMM</name>
<organism evidence="2 3">
    <name type="scientific">Candidatus Ignatzschineria merdigallinarum</name>
    <dbReference type="NCBI Taxonomy" id="2838621"/>
    <lineage>
        <taxon>Bacteria</taxon>
        <taxon>Pseudomonadati</taxon>
        <taxon>Pseudomonadota</taxon>
        <taxon>Gammaproteobacteria</taxon>
        <taxon>Cardiobacteriales</taxon>
        <taxon>Ignatzschineriaceae</taxon>
        <taxon>Ignatzschineria</taxon>
    </lineage>
</organism>
<feature type="transmembrane region" description="Helical" evidence="1">
    <location>
        <begin position="39"/>
        <end position="57"/>
    </location>
</feature>
<evidence type="ECO:0000256" key="1">
    <source>
        <dbReference type="SAM" id="Phobius"/>
    </source>
</evidence>
<accession>A0A9D1Q5F2</accession>
<keyword evidence="1" id="KW-0812">Transmembrane</keyword>
<reference evidence="2" key="2">
    <citation type="submission" date="2021-04" db="EMBL/GenBank/DDBJ databases">
        <authorList>
            <person name="Gilroy R."/>
        </authorList>
    </citation>
    <scope>NUCLEOTIDE SEQUENCE</scope>
    <source>
        <strain evidence="2">CHK160-9182</strain>
    </source>
</reference>
<keyword evidence="1" id="KW-1133">Transmembrane helix</keyword>
<dbReference type="EMBL" id="DXHP01000084">
    <property type="protein sequence ID" value="HIW06444.1"/>
    <property type="molecule type" value="Genomic_DNA"/>
</dbReference>
<evidence type="ECO:0008006" key="4">
    <source>
        <dbReference type="Google" id="ProtNLM"/>
    </source>
</evidence>
<keyword evidence="1" id="KW-0472">Membrane</keyword>
<evidence type="ECO:0000313" key="2">
    <source>
        <dbReference type="EMBL" id="HIW06444.1"/>
    </source>
</evidence>
<feature type="transmembrane region" description="Helical" evidence="1">
    <location>
        <begin position="12"/>
        <end position="33"/>
    </location>
</feature>
<comment type="caution">
    <text evidence="2">The sequence shown here is derived from an EMBL/GenBank/DDBJ whole genome shotgun (WGS) entry which is preliminary data.</text>
</comment>